<dbReference type="AlphaFoldDB" id="A0AAD8FIT0"/>
<sequence>MTDNQQGTALMFASYKGHIDIVRLLISSGASMDIVNSSGMTAQTIALLQGQGEILSFLVSPEGIL</sequence>
<protein>
    <submittedName>
        <fullName evidence="2">Peroxisomal NADH pyrophosphatase NUDT12</fullName>
    </submittedName>
</protein>
<dbReference type="SUPFAM" id="SSF48403">
    <property type="entry name" value="Ankyrin repeat"/>
    <property type="match status" value="1"/>
</dbReference>
<feature type="non-terminal residue" evidence="2">
    <location>
        <position position="65"/>
    </location>
</feature>
<dbReference type="PROSITE" id="PS50297">
    <property type="entry name" value="ANK_REP_REGION"/>
    <property type="match status" value="1"/>
</dbReference>
<dbReference type="EMBL" id="JASAOG010000012">
    <property type="protein sequence ID" value="KAK0065900.1"/>
    <property type="molecule type" value="Genomic_DNA"/>
</dbReference>
<dbReference type="PANTHER" id="PTHR22677:SF4">
    <property type="entry name" value="USHER SYNDROME TYPE-1G PROTEIN-LIKE PROTEIN"/>
    <property type="match status" value="1"/>
</dbReference>
<evidence type="ECO:0000256" key="1">
    <source>
        <dbReference type="PROSITE-ProRule" id="PRU00023"/>
    </source>
</evidence>
<name>A0AAD8FIT0_BIOPF</name>
<dbReference type="Pfam" id="PF13637">
    <property type="entry name" value="Ank_4"/>
    <property type="match status" value="1"/>
</dbReference>
<dbReference type="PANTHER" id="PTHR22677">
    <property type="entry name" value="ANKYRIN REPEAT DOMAIN-CONTAINING PROTEIN 60"/>
    <property type="match status" value="1"/>
</dbReference>
<dbReference type="PROSITE" id="PS50088">
    <property type="entry name" value="ANK_REPEAT"/>
    <property type="match status" value="1"/>
</dbReference>
<evidence type="ECO:0000313" key="3">
    <source>
        <dbReference type="Proteomes" id="UP001233172"/>
    </source>
</evidence>
<reference evidence="2" key="2">
    <citation type="submission" date="2023-04" db="EMBL/GenBank/DDBJ databases">
        <authorList>
            <person name="Bu L."/>
            <person name="Lu L."/>
            <person name="Laidemitt M.R."/>
            <person name="Zhang S.M."/>
            <person name="Mutuku M."/>
            <person name="Mkoji G."/>
            <person name="Steinauer M."/>
            <person name="Loker E.S."/>
        </authorList>
    </citation>
    <scope>NUCLEOTIDE SEQUENCE</scope>
    <source>
        <strain evidence="2">KasaAsao</strain>
        <tissue evidence="2">Whole Snail</tissue>
    </source>
</reference>
<proteinExistence type="predicted"/>
<dbReference type="Proteomes" id="UP001233172">
    <property type="component" value="Unassembled WGS sequence"/>
</dbReference>
<gene>
    <name evidence="2" type="ORF">Bpfe_004697</name>
</gene>
<keyword evidence="3" id="KW-1185">Reference proteome</keyword>
<dbReference type="InterPro" id="IPR002110">
    <property type="entry name" value="Ankyrin_rpt"/>
</dbReference>
<accession>A0AAD8FIT0</accession>
<dbReference type="SMART" id="SM00248">
    <property type="entry name" value="ANK"/>
    <property type="match status" value="1"/>
</dbReference>
<dbReference type="InterPro" id="IPR036770">
    <property type="entry name" value="Ankyrin_rpt-contain_sf"/>
</dbReference>
<evidence type="ECO:0000313" key="2">
    <source>
        <dbReference type="EMBL" id="KAK0065900.1"/>
    </source>
</evidence>
<reference evidence="2" key="1">
    <citation type="journal article" date="2023" name="PLoS Negl. Trop. Dis.">
        <title>A genome sequence for Biomphalaria pfeifferi, the major vector snail for the human-infecting parasite Schistosoma mansoni.</title>
        <authorList>
            <person name="Bu L."/>
            <person name="Lu L."/>
            <person name="Laidemitt M.R."/>
            <person name="Zhang S.M."/>
            <person name="Mutuku M."/>
            <person name="Mkoji G."/>
            <person name="Steinauer M."/>
            <person name="Loker E.S."/>
        </authorList>
    </citation>
    <scope>NUCLEOTIDE SEQUENCE</scope>
    <source>
        <strain evidence="2">KasaAsao</strain>
    </source>
</reference>
<dbReference type="Gene3D" id="1.25.40.20">
    <property type="entry name" value="Ankyrin repeat-containing domain"/>
    <property type="match status" value="1"/>
</dbReference>
<keyword evidence="1" id="KW-0040">ANK repeat</keyword>
<feature type="repeat" description="ANK" evidence="1">
    <location>
        <begin position="5"/>
        <end position="37"/>
    </location>
</feature>
<dbReference type="InterPro" id="IPR039323">
    <property type="entry name" value="ANKRD_45/46/60"/>
</dbReference>
<organism evidence="2 3">
    <name type="scientific">Biomphalaria pfeifferi</name>
    <name type="common">Bloodfluke planorb</name>
    <name type="synonym">Freshwater snail</name>
    <dbReference type="NCBI Taxonomy" id="112525"/>
    <lineage>
        <taxon>Eukaryota</taxon>
        <taxon>Metazoa</taxon>
        <taxon>Spiralia</taxon>
        <taxon>Lophotrochozoa</taxon>
        <taxon>Mollusca</taxon>
        <taxon>Gastropoda</taxon>
        <taxon>Heterobranchia</taxon>
        <taxon>Euthyneura</taxon>
        <taxon>Panpulmonata</taxon>
        <taxon>Hygrophila</taxon>
        <taxon>Lymnaeoidea</taxon>
        <taxon>Planorbidae</taxon>
        <taxon>Biomphalaria</taxon>
    </lineage>
</organism>
<comment type="caution">
    <text evidence="2">The sequence shown here is derived from an EMBL/GenBank/DDBJ whole genome shotgun (WGS) entry which is preliminary data.</text>
</comment>